<evidence type="ECO:0000313" key="2">
    <source>
        <dbReference type="EMBL" id="RYR68331.1"/>
    </source>
</evidence>
<dbReference type="Proteomes" id="UP000289738">
    <property type="component" value="Chromosome A03"/>
</dbReference>
<gene>
    <name evidence="2" type="ORF">Ahy_A03g014831</name>
</gene>
<name>A0A445DZ01_ARAHY</name>
<comment type="caution">
    <text evidence="2">The sequence shown here is derived from an EMBL/GenBank/DDBJ whole genome shotgun (WGS) entry which is preliminary data.</text>
</comment>
<proteinExistence type="predicted"/>
<dbReference type="EMBL" id="SDMP01000003">
    <property type="protein sequence ID" value="RYR68331.1"/>
    <property type="molecule type" value="Genomic_DNA"/>
</dbReference>
<sequence length="179" mass="20347">MEVLLAGRANCLLMPKQQSSHLILPVRGMRGGFVRGGASWPPGPREEVEKRSLKKGRKTNANDVFSGIRALFPCSANWMEEGAENNVVQREAHVEKVPVAAEKNQMTQEKRTRFFADMVKSERKTGRGEEEVMEGDTNQEETEENEEMEEDDEVVIKKMSNGLYNLVIGERIKRDPRKE</sequence>
<reference evidence="2 3" key="1">
    <citation type="submission" date="2019-01" db="EMBL/GenBank/DDBJ databases">
        <title>Sequencing of cultivated peanut Arachis hypogaea provides insights into genome evolution and oil improvement.</title>
        <authorList>
            <person name="Chen X."/>
        </authorList>
    </citation>
    <scope>NUCLEOTIDE SEQUENCE [LARGE SCALE GENOMIC DNA]</scope>
    <source>
        <strain evidence="3">cv. Fuhuasheng</strain>
        <tissue evidence="2">Leaves</tissue>
    </source>
</reference>
<accession>A0A445DZ01</accession>
<evidence type="ECO:0000256" key="1">
    <source>
        <dbReference type="SAM" id="MobiDB-lite"/>
    </source>
</evidence>
<feature type="compositionally biased region" description="Basic and acidic residues" evidence="1">
    <location>
        <begin position="121"/>
        <end position="130"/>
    </location>
</feature>
<keyword evidence="3" id="KW-1185">Reference proteome</keyword>
<dbReference type="AlphaFoldDB" id="A0A445DZ01"/>
<feature type="compositionally biased region" description="Acidic residues" evidence="1">
    <location>
        <begin position="131"/>
        <end position="152"/>
    </location>
</feature>
<feature type="region of interest" description="Disordered" evidence="1">
    <location>
        <begin position="121"/>
        <end position="152"/>
    </location>
</feature>
<protein>
    <submittedName>
        <fullName evidence="2">Uncharacterized protein</fullName>
    </submittedName>
</protein>
<evidence type="ECO:0000313" key="3">
    <source>
        <dbReference type="Proteomes" id="UP000289738"/>
    </source>
</evidence>
<organism evidence="2 3">
    <name type="scientific">Arachis hypogaea</name>
    <name type="common">Peanut</name>
    <dbReference type="NCBI Taxonomy" id="3818"/>
    <lineage>
        <taxon>Eukaryota</taxon>
        <taxon>Viridiplantae</taxon>
        <taxon>Streptophyta</taxon>
        <taxon>Embryophyta</taxon>
        <taxon>Tracheophyta</taxon>
        <taxon>Spermatophyta</taxon>
        <taxon>Magnoliopsida</taxon>
        <taxon>eudicotyledons</taxon>
        <taxon>Gunneridae</taxon>
        <taxon>Pentapetalae</taxon>
        <taxon>rosids</taxon>
        <taxon>fabids</taxon>
        <taxon>Fabales</taxon>
        <taxon>Fabaceae</taxon>
        <taxon>Papilionoideae</taxon>
        <taxon>50 kb inversion clade</taxon>
        <taxon>dalbergioids sensu lato</taxon>
        <taxon>Dalbergieae</taxon>
        <taxon>Pterocarpus clade</taxon>
        <taxon>Arachis</taxon>
    </lineage>
</organism>